<dbReference type="Gene3D" id="1.10.260.40">
    <property type="entry name" value="lambda repressor-like DNA-binding domains"/>
    <property type="match status" value="1"/>
</dbReference>
<evidence type="ECO:0000256" key="1">
    <source>
        <dbReference type="ARBA" id="ARBA00023015"/>
    </source>
</evidence>
<accession>A0A1L8RI32</accession>
<reference evidence="5 6" key="1">
    <citation type="submission" date="2014-12" db="EMBL/GenBank/DDBJ databases">
        <title>Draft genome sequences of 29 type strains of Enterococci.</title>
        <authorList>
            <person name="Zhong Z."/>
            <person name="Sun Z."/>
            <person name="Liu W."/>
            <person name="Zhang W."/>
            <person name="Zhang H."/>
        </authorList>
    </citation>
    <scope>NUCLEOTIDE SEQUENCE [LARGE SCALE GENOMIC DNA]</scope>
    <source>
        <strain evidence="5 6">DSM 17029</strain>
    </source>
</reference>
<dbReference type="GO" id="GO:0003700">
    <property type="term" value="F:DNA-binding transcription factor activity"/>
    <property type="evidence" value="ECO:0007669"/>
    <property type="project" value="TreeGrafter"/>
</dbReference>
<keyword evidence="6" id="KW-1185">Reference proteome</keyword>
<dbReference type="SMART" id="SM00354">
    <property type="entry name" value="HTH_LACI"/>
    <property type="match status" value="1"/>
</dbReference>
<evidence type="ECO:0000313" key="5">
    <source>
        <dbReference type="EMBL" id="OJG19441.1"/>
    </source>
</evidence>
<evidence type="ECO:0000256" key="2">
    <source>
        <dbReference type="ARBA" id="ARBA00023125"/>
    </source>
</evidence>
<dbReference type="Pfam" id="PF00356">
    <property type="entry name" value="LacI"/>
    <property type="match status" value="1"/>
</dbReference>
<dbReference type="SUPFAM" id="SSF53822">
    <property type="entry name" value="Periplasmic binding protein-like I"/>
    <property type="match status" value="1"/>
</dbReference>
<keyword evidence="3" id="KW-0804">Transcription</keyword>
<sequence>MATIKDIANLAGVSSATVSRVLNYDPELAVAQETKKKIFEIAEELNYTKHKRNRKQRVRLYYTQWFNDSEELNDLYYLSIRMGIEKRAEELQIELVKGALNEIPREGIDGVIALGKFGDSELLHLRKDVPTLIVDFDGSAKGFDSLVVDFEMGVRQAIEFFLSKGRAEIGILSGVEQARDGQVLPDQRLSAFRKVMSEHKLTPIFELEAPFDLNAGKAVLADYLVEHTPPEAIFASSDVLALGTINALHEAGLKVPVDVAVIGFNDVSVAKYVSPALTTIRVSTEWMGELAVSTCLDLIQETAPVSRKIVIGTELMIRESV</sequence>
<name>A0A1L8RI32_9ENTE</name>
<organism evidence="5 6">
    <name type="scientific">Enterococcus canis</name>
    <dbReference type="NCBI Taxonomy" id="214095"/>
    <lineage>
        <taxon>Bacteria</taxon>
        <taxon>Bacillati</taxon>
        <taxon>Bacillota</taxon>
        <taxon>Bacilli</taxon>
        <taxon>Lactobacillales</taxon>
        <taxon>Enterococcaceae</taxon>
        <taxon>Enterococcus</taxon>
    </lineage>
</organism>
<comment type="caution">
    <text evidence="5">The sequence shown here is derived from an EMBL/GenBank/DDBJ whole genome shotgun (WGS) entry which is preliminary data.</text>
</comment>
<keyword evidence="1" id="KW-0805">Transcription regulation</keyword>
<keyword evidence="2" id="KW-0238">DNA-binding</keyword>
<dbReference type="PROSITE" id="PS50932">
    <property type="entry name" value="HTH_LACI_2"/>
    <property type="match status" value="1"/>
</dbReference>
<dbReference type="GO" id="GO:0000976">
    <property type="term" value="F:transcription cis-regulatory region binding"/>
    <property type="evidence" value="ECO:0007669"/>
    <property type="project" value="TreeGrafter"/>
</dbReference>
<protein>
    <recommendedName>
        <fullName evidence="4">HTH lacI-type domain-containing protein</fullName>
    </recommendedName>
</protein>
<dbReference type="PANTHER" id="PTHR30146">
    <property type="entry name" value="LACI-RELATED TRANSCRIPTIONAL REPRESSOR"/>
    <property type="match status" value="1"/>
</dbReference>
<dbReference type="STRING" id="214095.RU97_GL001012"/>
<gene>
    <name evidence="5" type="ORF">RU97_GL001012</name>
</gene>
<dbReference type="PANTHER" id="PTHR30146:SF149">
    <property type="entry name" value="HTH-TYPE TRANSCRIPTIONAL REGULATOR EBGR"/>
    <property type="match status" value="1"/>
</dbReference>
<evidence type="ECO:0000256" key="3">
    <source>
        <dbReference type="ARBA" id="ARBA00023163"/>
    </source>
</evidence>
<dbReference type="AlphaFoldDB" id="A0A1L8RI32"/>
<dbReference type="InterPro" id="IPR000843">
    <property type="entry name" value="HTH_LacI"/>
</dbReference>
<dbReference type="PRINTS" id="PR00036">
    <property type="entry name" value="HTHLACI"/>
</dbReference>
<evidence type="ECO:0000259" key="4">
    <source>
        <dbReference type="PROSITE" id="PS50932"/>
    </source>
</evidence>
<dbReference type="Proteomes" id="UP000181884">
    <property type="component" value="Unassembled WGS sequence"/>
</dbReference>
<dbReference type="EMBL" id="JXKH01000002">
    <property type="protein sequence ID" value="OJG19441.1"/>
    <property type="molecule type" value="Genomic_DNA"/>
</dbReference>
<dbReference type="CDD" id="cd01544">
    <property type="entry name" value="PBP1_GalR"/>
    <property type="match status" value="1"/>
</dbReference>
<proteinExistence type="predicted"/>
<dbReference type="PROSITE" id="PS00356">
    <property type="entry name" value="HTH_LACI_1"/>
    <property type="match status" value="1"/>
</dbReference>
<dbReference type="InterPro" id="IPR010982">
    <property type="entry name" value="Lambda_DNA-bd_dom_sf"/>
</dbReference>
<dbReference type="InterPro" id="IPR028082">
    <property type="entry name" value="Peripla_BP_I"/>
</dbReference>
<dbReference type="CDD" id="cd01392">
    <property type="entry name" value="HTH_LacI"/>
    <property type="match status" value="1"/>
</dbReference>
<dbReference type="SUPFAM" id="SSF47413">
    <property type="entry name" value="lambda repressor-like DNA-binding domains"/>
    <property type="match status" value="1"/>
</dbReference>
<evidence type="ECO:0000313" key="6">
    <source>
        <dbReference type="Proteomes" id="UP000181884"/>
    </source>
</evidence>
<dbReference type="RefSeq" id="WP_067390083.1">
    <property type="nucleotide sequence ID" value="NZ_JXKH01000002.1"/>
</dbReference>
<feature type="domain" description="HTH lacI-type" evidence="4">
    <location>
        <begin position="2"/>
        <end position="56"/>
    </location>
</feature>
<dbReference type="Gene3D" id="3.40.50.2300">
    <property type="match status" value="2"/>
</dbReference>
<dbReference type="InterPro" id="IPR046335">
    <property type="entry name" value="LacI/GalR-like_sensor"/>
</dbReference>
<dbReference type="Pfam" id="PF13377">
    <property type="entry name" value="Peripla_BP_3"/>
    <property type="match status" value="1"/>
</dbReference>